<comment type="caution">
    <text evidence="5">The sequence shown here is derived from an EMBL/GenBank/DDBJ whole genome shotgun (WGS) entry which is preliminary data.</text>
</comment>
<dbReference type="InterPro" id="IPR036388">
    <property type="entry name" value="WH-like_DNA-bd_sf"/>
</dbReference>
<protein>
    <submittedName>
        <fullName evidence="5">Crp/Fnr family transcriptional regulator</fullName>
    </submittedName>
</protein>
<evidence type="ECO:0000256" key="2">
    <source>
        <dbReference type="ARBA" id="ARBA00023125"/>
    </source>
</evidence>
<reference evidence="6" key="1">
    <citation type="journal article" date="2019" name="Int. J. Syst. Evol. Microbiol.">
        <title>The Global Catalogue of Microorganisms (GCM) 10K type strain sequencing project: providing services to taxonomists for standard genome sequencing and annotation.</title>
        <authorList>
            <consortium name="The Broad Institute Genomics Platform"/>
            <consortium name="The Broad Institute Genome Sequencing Center for Infectious Disease"/>
            <person name="Wu L."/>
            <person name="Ma J."/>
        </authorList>
    </citation>
    <scope>NUCLEOTIDE SEQUENCE [LARGE SCALE GENOMIC DNA]</scope>
    <source>
        <strain evidence="6">CCUG 48316</strain>
    </source>
</reference>
<dbReference type="InterPro" id="IPR036390">
    <property type="entry name" value="WH_DNA-bd_sf"/>
</dbReference>
<evidence type="ECO:0000313" key="6">
    <source>
        <dbReference type="Proteomes" id="UP001596292"/>
    </source>
</evidence>
<keyword evidence="6" id="KW-1185">Reference proteome</keyword>
<gene>
    <name evidence="5" type="ORF">ACFQE0_25880</name>
</gene>
<evidence type="ECO:0000256" key="1">
    <source>
        <dbReference type="ARBA" id="ARBA00023015"/>
    </source>
</evidence>
<proteinExistence type="predicted"/>
<dbReference type="SUPFAM" id="SSF51206">
    <property type="entry name" value="cAMP-binding domain-like"/>
    <property type="match status" value="1"/>
</dbReference>
<dbReference type="InterPro" id="IPR018490">
    <property type="entry name" value="cNMP-bd_dom_sf"/>
</dbReference>
<dbReference type="InterPro" id="IPR012318">
    <property type="entry name" value="HTH_CRP"/>
</dbReference>
<dbReference type="Pfam" id="PF00027">
    <property type="entry name" value="cNMP_binding"/>
    <property type="match status" value="1"/>
</dbReference>
<keyword evidence="1" id="KW-0805">Transcription regulation</keyword>
<dbReference type="InterPro" id="IPR000595">
    <property type="entry name" value="cNMP-bd_dom"/>
</dbReference>
<feature type="domain" description="HTH crp-type" evidence="4">
    <location>
        <begin position="153"/>
        <end position="227"/>
    </location>
</feature>
<dbReference type="SUPFAM" id="SSF46785">
    <property type="entry name" value="Winged helix' DNA-binding domain"/>
    <property type="match status" value="1"/>
</dbReference>
<name>A0ABW2BQC0_9HYPH</name>
<dbReference type="Pfam" id="PF13545">
    <property type="entry name" value="HTH_Crp_2"/>
    <property type="match status" value="1"/>
</dbReference>
<dbReference type="CDD" id="cd00038">
    <property type="entry name" value="CAP_ED"/>
    <property type="match status" value="1"/>
</dbReference>
<sequence>MASISDIHPRTMLIRKLESMAPLSPQERQAIKDLPVRMHAVNARQDIVRDGDQPQHCCLILSGWACRYKLLHEGKRQILSFHIAGDIPDLGTLHIPTMDHGLASVTKATVGFIPHENLRALTEAFPRIGALFWRATLIDAGVFRAWIVGMGRRSAFERIAHLFCEMYLKLQMVGLAGDHRCPMPVTQADLADALGLTSVHVNRVLQTMRGRALITLRSSTLVIAAWDELIRVSEFDPAYLQIDHGLEPHADVA</sequence>
<keyword evidence="2" id="KW-0238">DNA-binding</keyword>
<dbReference type="EMBL" id="JBHSWN010000001">
    <property type="protein sequence ID" value="MFC6792684.1"/>
    <property type="molecule type" value="Genomic_DNA"/>
</dbReference>
<dbReference type="Gene3D" id="1.10.10.10">
    <property type="entry name" value="Winged helix-like DNA-binding domain superfamily/Winged helix DNA-binding domain"/>
    <property type="match status" value="1"/>
</dbReference>
<accession>A0ABW2BQC0</accession>
<dbReference type="RefSeq" id="WP_378974851.1">
    <property type="nucleotide sequence ID" value="NZ_JBHSWN010000001.1"/>
</dbReference>
<dbReference type="InterPro" id="IPR014710">
    <property type="entry name" value="RmlC-like_jellyroll"/>
</dbReference>
<evidence type="ECO:0000259" key="4">
    <source>
        <dbReference type="PROSITE" id="PS51063"/>
    </source>
</evidence>
<keyword evidence="3" id="KW-0804">Transcription</keyword>
<evidence type="ECO:0000256" key="3">
    <source>
        <dbReference type="ARBA" id="ARBA00023163"/>
    </source>
</evidence>
<organism evidence="5 6">
    <name type="scientific">Methylobacterium komagatae</name>
    <dbReference type="NCBI Taxonomy" id="374425"/>
    <lineage>
        <taxon>Bacteria</taxon>
        <taxon>Pseudomonadati</taxon>
        <taxon>Pseudomonadota</taxon>
        <taxon>Alphaproteobacteria</taxon>
        <taxon>Hyphomicrobiales</taxon>
        <taxon>Methylobacteriaceae</taxon>
        <taxon>Methylobacterium</taxon>
    </lineage>
</organism>
<dbReference type="Proteomes" id="UP001596292">
    <property type="component" value="Unassembled WGS sequence"/>
</dbReference>
<dbReference type="Gene3D" id="2.60.120.10">
    <property type="entry name" value="Jelly Rolls"/>
    <property type="match status" value="1"/>
</dbReference>
<dbReference type="PROSITE" id="PS51063">
    <property type="entry name" value="HTH_CRP_2"/>
    <property type="match status" value="1"/>
</dbReference>
<evidence type="ECO:0000313" key="5">
    <source>
        <dbReference type="EMBL" id="MFC6792684.1"/>
    </source>
</evidence>